<protein>
    <submittedName>
        <fullName evidence="1">Uncharacterized protein</fullName>
    </submittedName>
</protein>
<evidence type="ECO:0000313" key="2">
    <source>
        <dbReference type="Proteomes" id="UP000622797"/>
    </source>
</evidence>
<reference evidence="1" key="2">
    <citation type="submission" date="2020-05" db="EMBL/GenBank/DDBJ databases">
        <authorList>
            <person name="Kim H.-S."/>
            <person name="Proctor R.H."/>
            <person name="Brown D.W."/>
        </authorList>
    </citation>
    <scope>NUCLEOTIDE SEQUENCE</scope>
    <source>
        <strain evidence="1">NRRL 20472</strain>
    </source>
</reference>
<sequence length="358" mass="42127">MDEFLFQTNLESHKVSEEAKSYLELLNYSDPTLNTYDRHLLSSADDFNNFLIRRGVFSRRQIKDDGCCTGGFRLVLQLDLEEPLSFSTDRISLTHEEYESLVKEMRLPTRGIQTSGVVGPFFWWKLKEYPSERSFQIIFRKSDVEWKGTSRGWEMMLSYSYQTKITSGYVKVKYDKSNSKGMKDSERTNKIFEELPFCLTSASHPLLLPLMFLAQQLSPENDEQQRKARRMVRSLEERLSKRYQVNSASDFSPDLLHLDLYKISQELADCQFTVLWKRPQAWMNVVSRMRKANKYFWDNLDEEDRTPEMTELHSSILDQLEFMTIKLENLESYAHVSSERLKLQRQVVGFPDQTNVEG</sequence>
<reference evidence="1" key="1">
    <citation type="journal article" date="2020" name="BMC Genomics">
        <title>Correction to: Identification and distribution of gene clusters required for synthesis of sphingolipid metabolism inhibitors in diverse species of the filamentous fungus Fusarium.</title>
        <authorList>
            <person name="Kim H.S."/>
            <person name="Lohmar J.M."/>
            <person name="Busman M."/>
            <person name="Brown D.W."/>
            <person name="Naumann T.A."/>
            <person name="Divon H.H."/>
            <person name="Lysoe E."/>
            <person name="Uhlig S."/>
            <person name="Proctor R.H."/>
        </authorList>
    </citation>
    <scope>NUCLEOTIDE SEQUENCE</scope>
    <source>
        <strain evidence="1">NRRL 20472</strain>
    </source>
</reference>
<dbReference type="EMBL" id="JABEXW010000023">
    <property type="protein sequence ID" value="KAF4973307.1"/>
    <property type="molecule type" value="Genomic_DNA"/>
</dbReference>
<proteinExistence type="predicted"/>
<accession>A0A8H4XFI6</accession>
<dbReference type="AlphaFoldDB" id="A0A8H4XFI6"/>
<gene>
    <name evidence="1" type="ORF">FSARC_382</name>
</gene>
<comment type="caution">
    <text evidence="1">The sequence shown here is derived from an EMBL/GenBank/DDBJ whole genome shotgun (WGS) entry which is preliminary data.</text>
</comment>
<organism evidence="1 2">
    <name type="scientific">Fusarium sarcochroum</name>
    <dbReference type="NCBI Taxonomy" id="1208366"/>
    <lineage>
        <taxon>Eukaryota</taxon>
        <taxon>Fungi</taxon>
        <taxon>Dikarya</taxon>
        <taxon>Ascomycota</taxon>
        <taxon>Pezizomycotina</taxon>
        <taxon>Sordariomycetes</taxon>
        <taxon>Hypocreomycetidae</taxon>
        <taxon>Hypocreales</taxon>
        <taxon>Nectriaceae</taxon>
        <taxon>Fusarium</taxon>
        <taxon>Fusarium lateritium species complex</taxon>
    </lineage>
</organism>
<keyword evidence="2" id="KW-1185">Reference proteome</keyword>
<evidence type="ECO:0000313" key="1">
    <source>
        <dbReference type="EMBL" id="KAF4973307.1"/>
    </source>
</evidence>
<dbReference type="Proteomes" id="UP000622797">
    <property type="component" value="Unassembled WGS sequence"/>
</dbReference>
<name>A0A8H4XFI6_9HYPO</name>
<dbReference type="OrthoDB" id="2830640at2759"/>